<keyword evidence="2" id="KW-1133">Transmembrane helix</keyword>
<feature type="region of interest" description="Disordered" evidence="1">
    <location>
        <begin position="1"/>
        <end position="80"/>
    </location>
</feature>
<keyword evidence="2" id="KW-0812">Transmembrane</keyword>
<evidence type="ECO:0000256" key="2">
    <source>
        <dbReference type="SAM" id="Phobius"/>
    </source>
</evidence>
<evidence type="ECO:0000256" key="1">
    <source>
        <dbReference type="SAM" id="MobiDB-lite"/>
    </source>
</evidence>
<organism evidence="3 4">
    <name type="scientific">Kingdonia uniflora</name>
    <dbReference type="NCBI Taxonomy" id="39325"/>
    <lineage>
        <taxon>Eukaryota</taxon>
        <taxon>Viridiplantae</taxon>
        <taxon>Streptophyta</taxon>
        <taxon>Embryophyta</taxon>
        <taxon>Tracheophyta</taxon>
        <taxon>Spermatophyta</taxon>
        <taxon>Magnoliopsida</taxon>
        <taxon>Ranunculales</taxon>
        <taxon>Circaeasteraceae</taxon>
        <taxon>Kingdonia</taxon>
    </lineage>
</organism>
<dbReference type="Proteomes" id="UP000541444">
    <property type="component" value="Unassembled WGS sequence"/>
</dbReference>
<keyword evidence="2" id="KW-0472">Membrane</keyword>
<keyword evidence="4" id="KW-1185">Reference proteome</keyword>
<accession>A0A7J7MUM9</accession>
<feature type="transmembrane region" description="Helical" evidence="2">
    <location>
        <begin position="97"/>
        <end position="120"/>
    </location>
</feature>
<evidence type="ECO:0000313" key="4">
    <source>
        <dbReference type="Proteomes" id="UP000541444"/>
    </source>
</evidence>
<dbReference type="AlphaFoldDB" id="A0A7J7MUM9"/>
<reference evidence="3 4" key="1">
    <citation type="journal article" date="2020" name="IScience">
        <title>Genome Sequencing of the Endangered Kingdonia uniflora (Circaeasteraceae, Ranunculales) Reveals Potential Mechanisms of Evolutionary Specialization.</title>
        <authorList>
            <person name="Sun Y."/>
            <person name="Deng T."/>
            <person name="Zhang A."/>
            <person name="Moore M.J."/>
            <person name="Landis J.B."/>
            <person name="Lin N."/>
            <person name="Zhang H."/>
            <person name="Zhang X."/>
            <person name="Huang J."/>
            <person name="Zhang X."/>
            <person name="Sun H."/>
            <person name="Wang H."/>
        </authorList>
    </citation>
    <scope>NUCLEOTIDE SEQUENCE [LARGE SCALE GENOMIC DNA]</scope>
    <source>
        <strain evidence="3">TB1705</strain>
        <tissue evidence="3">Leaf</tissue>
    </source>
</reference>
<comment type="caution">
    <text evidence="3">The sequence shown here is derived from an EMBL/GenBank/DDBJ whole genome shotgun (WGS) entry which is preliminary data.</text>
</comment>
<proteinExistence type="predicted"/>
<dbReference type="PANTHER" id="PTHR36332">
    <property type="entry name" value="STRESS RESPONSE PROTEIN"/>
    <property type="match status" value="1"/>
</dbReference>
<sequence>MLKRRFYKQDHGDKDNVSDSSSSSSDSDSEVESQEEIQASEEEELTTETLSEPIRPYVSSSSNSSAARYDSGDSSENEVDFEPSEKKILCKRDGVRVILLACCHTLYYMPFFSILVSVVVEVERLVRNFLWRNKEDSLTYIRVKWDLVLHTKTAGGLGCYKIKTVDRDLRGK</sequence>
<name>A0A7J7MUM9_9MAGN</name>
<feature type="compositionally biased region" description="Acidic residues" evidence="1">
    <location>
        <begin position="27"/>
        <end position="46"/>
    </location>
</feature>
<feature type="compositionally biased region" description="Basic and acidic residues" evidence="1">
    <location>
        <begin position="7"/>
        <end position="17"/>
    </location>
</feature>
<gene>
    <name evidence="3" type="ORF">GIB67_022468</name>
</gene>
<dbReference type="PANTHER" id="PTHR36332:SF1">
    <property type="entry name" value="STRESS RESPONSE PROTEIN"/>
    <property type="match status" value="1"/>
</dbReference>
<protein>
    <submittedName>
        <fullName evidence="3">Uncharacterized protein</fullName>
    </submittedName>
</protein>
<dbReference type="EMBL" id="JACGCM010001226">
    <property type="protein sequence ID" value="KAF6158388.1"/>
    <property type="molecule type" value="Genomic_DNA"/>
</dbReference>
<evidence type="ECO:0000313" key="3">
    <source>
        <dbReference type="EMBL" id="KAF6158388.1"/>
    </source>
</evidence>